<dbReference type="GO" id="GO:0008299">
    <property type="term" value="P:isoprenoid biosynthetic process"/>
    <property type="evidence" value="ECO:0007669"/>
    <property type="project" value="InterPro"/>
</dbReference>
<keyword evidence="3" id="KW-0548">Nucleotidyltransferase</keyword>
<keyword evidence="5" id="KW-1185">Reference proteome</keyword>
<dbReference type="GO" id="GO:0005829">
    <property type="term" value="C:cytosol"/>
    <property type="evidence" value="ECO:0007669"/>
    <property type="project" value="TreeGrafter"/>
</dbReference>
<proteinExistence type="inferred from homology"/>
<dbReference type="PANTHER" id="PTHR43015">
    <property type="entry name" value="D-RIBITOL-5-PHOSPHATE CYTIDYLYLTRANSFERASE"/>
    <property type="match status" value="1"/>
</dbReference>
<evidence type="ECO:0000256" key="2">
    <source>
        <dbReference type="ARBA" id="ARBA00022679"/>
    </source>
</evidence>
<comment type="similarity">
    <text evidence="1">Belongs to the IspD/TarI cytidylyltransferase family. IspD subfamily.</text>
</comment>
<dbReference type="OrthoDB" id="414267at2759"/>
<dbReference type="PANTHER" id="PTHR43015:SF1">
    <property type="entry name" value="D-RIBITOL-5-PHOSPHATE CYTIDYLYLTRANSFERASE"/>
    <property type="match status" value="1"/>
</dbReference>
<dbReference type="EMBL" id="JAIWYP010000015">
    <property type="protein sequence ID" value="KAH3704049.1"/>
    <property type="molecule type" value="Genomic_DNA"/>
</dbReference>
<accession>A0A9D3YSI6</accession>
<sequence length="386" mass="43214">MSSAELAVGVVLPASGTGDRFSCQTPKQFACLLDKPIFFHTVMAFYRFDWVQNIVIIVSTEYIDRVTAMVDCFKDKVKVVLGSNTRHRSIRVGVQALLHVQPVPDVVVIHDVVRPFFDEEVVKTIVKNAFVHGAAGVTRPLVSTVIQGDENDMLTASLDRNLYRASEMPQAFKYGVIKEAYEKADENDLDFGTECLFLALKHCQTPAKLIPGPDSLWKITYKKDLYAAEGIMKETGICVCIQSVTGSASEIVLQCLEHHISEKGLSCKRVSEVSSDFNTYVFVHTEKSDIMTMLETMSQEVCDCHRRHKYEIVKPCVIHVYAGNLCDTETEREFSETITKLSKDQCSVLWYGAVCQSTCGRLGKMVASLCWTREDSFSGQTFVLHS</sequence>
<reference evidence="4" key="1">
    <citation type="journal article" date="2019" name="bioRxiv">
        <title>The Genome of the Zebra Mussel, Dreissena polymorpha: A Resource for Invasive Species Research.</title>
        <authorList>
            <person name="McCartney M.A."/>
            <person name="Auch B."/>
            <person name="Kono T."/>
            <person name="Mallez S."/>
            <person name="Zhang Y."/>
            <person name="Obille A."/>
            <person name="Becker A."/>
            <person name="Abrahante J.E."/>
            <person name="Garbe J."/>
            <person name="Badalamenti J.P."/>
            <person name="Herman A."/>
            <person name="Mangelson H."/>
            <person name="Liachko I."/>
            <person name="Sullivan S."/>
            <person name="Sone E.D."/>
            <person name="Koren S."/>
            <person name="Silverstein K.A.T."/>
            <person name="Beckman K.B."/>
            <person name="Gohl D.M."/>
        </authorList>
    </citation>
    <scope>NUCLEOTIDE SEQUENCE</scope>
    <source>
        <strain evidence="4">Duluth1</strain>
        <tissue evidence="4">Whole animal</tissue>
    </source>
</reference>
<dbReference type="Pfam" id="PF01128">
    <property type="entry name" value="IspD"/>
    <property type="match status" value="1"/>
</dbReference>
<dbReference type="SUPFAM" id="SSF53448">
    <property type="entry name" value="Nucleotide-diphospho-sugar transferases"/>
    <property type="match status" value="1"/>
</dbReference>
<comment type="caution">
    <text evidence="4">The sequence shown here is derived from an EMBL/GenBank/DDBJ whole genome shotgun (WGS) entry which is preliminary data.</text>
</comment>
<dbReference type="GO" id="GO:0035269">
    <property type="term" value="P:protein O-linked glycosylation via mannose"/>
    <property type="evidence" value="ECO:0007669"/>
    <property type="project" value="TreeGrafter"/>
</dbReference>
<protein>
    <recommendedName>
        <fullName evidence="6">D-ribitol-5-phosphate cytidylyltransferase</fullName>
    </recommendedName>
</protein>
<evidence type="ECO:0000256" key="1">
    <source>
        <dbReference type="ARBA" id="ARBA00009789"/>
    </source>
</evidence>
<dbReference type="AlphaFoldDB" id="A0A9D3YSI6"/>
<dbReference type="GO" id="GO:0047349">
    <property type="term" value="F:D-ribitol-5-phosphate cytidylyltransferase activity"/>
    <property type="evidence" value="ECO:0007669"/>
    <property type="project" value="TreeGrafter"/>
</dbReference>
<evidence type="ECO:0000256" key="3">
    <source>
        <dbReference type="ARBA" id="ARBA00022695"/>
    </source>
</evidence>
<keyword evidence="2" id="KW-0808">Transferase</keyword>
<evidence type="ECO:0008006" key="6">
    <source>
        <dbReference type="Google" id="ProtNLM"/>
    </source>
</evidence>
<reference evidence="4" key="2">
    <citation type="submission" date="2020-11" db="EMBL/GenBank/DDBJ databases">
        <authorList>
            <person name="McCartney M.A."/>
            <person name="Auch B."/>
            <person name="Kono T."/>
            <person name="Mallez S."/>
            <person name="Becker A."/>
            <person name="Gohl D.M."/>
            <person name="Silverstein K.A.T."/>
            <person name="Koren S."/>
            <person name="Bechman K.B."/>
            <person name="Herman A."/>
            <person name="Abrahante J.E."/>
            <person name="Garbe J."/>
        </authorList>
    </citation>
    <scope>NUCLEOTIDE SEQUENCE</scope>
    <source>
        <strain evidence="4">Duluth1</strain>
        <tissue evidence="4">Whole animal</tissue>
    </source>
</reference>
<organism evidence="4 5">
    <name type="scientific">Dreissena polymorpha</name>
    <name type="common">Zebra mussel</name>
    <name type="synonym">Mytilus polymorpha</name>
    <dbReference type="NCBI Taxonomy" id="45954"/>
    <lineage>
        <taxon>Eukaryota</taxon>
        <taxon>Metazoa</taxon>
        <taxon>Spiralia</taxon>
        <taxon>Lophotrochozoa</taxon>
        <taxon>Mollusca</taxon>
        <taxon>Bivalvia</taxon>
        <taxon>Autobranchia</taxon>
        <taxon>Heteroconchia</taxon>
        <taxon>Euheterodonta</taxon>
        <taxon>Imparidentia</taxon>
        <taxon>Neoheterodontei</taxon>
        <taxon>Myida</taxon>
        <taxon>Dreissenoidea</taxon>
        <taxon>Dreissenidae</taxon>
        <taxon>Dreissena</taxon>
    </lineage>
</organism>
<name>A0A9D3YSI6_DREPO</name>
<dbReference type="CDD" id="cd02516">
    <property type="entry name" value="CDP-ME_synthetase"/>
    <property type="match status" value="1"/>
</dbReference>
<evidence type="ECO:0000313" key="4">
    <source>
        <dbReference type="EMBL" id="KAH3704049.1"/>
    </source>
</evidence>
<dbReference type="InterPro" id="IPR018294">
    <property type="entry name" value="ISPD_synthase_CS"/>
</dbReference>
<evidence type="ECO:0000313" key="5">
    <source>
        <dbReference type="Proteomes" id="UP000828390"/>
    </source>
</evidence>
<dbReference type="PROSITE" id="PS01295">
    <property type="entry name" value="ISPD"/>
    <property type="match status" value="1"/>
</dbReference>
<gene>
    <name evidence="4" type="ORF">DPMN_079104</name>
</gene>
<dbReference type="InterPro" id="IPR029044">
    <property type="entry name" value="Nucleotide-diphossugar_trans"/>
</dbReference>
<dbReference type="InterPro" id="IPR034683">
    <property type="entry name" value="IspD/TarI"/>
</dbReference>
<dbReference type="Gene3D" id="3.90.550.10">
    <property type="entry name" value="Spore Coat Polysaccharide Biosynthesis Protein SpsA, Chain A"/>
    <property type="match status" value="1"/>
</dbReference>
<dbReference type="Proteomes" id="UP000828390">
    <property type="component" value="Unassembled WGS sequence"/>
</dbReference>